<dbReference type="Pfam" id="PF05624">
    <property type="entry name" value="LSR"/>
    <property type="match status" value="1"/>
</dbReference>
<dbReference type="Gene3D" id="2.60.40.10">
    <property type="entry name" value="Immunoglobulins"/>
    <property type="match status" value="1"/>
</dbReference>
<evidence type="ECO:0000256" key="3">
    <source>
        <dbReference type="ARBA" id="ARBA00022427"/>
    </source>
</evidence>
<keyword evidence="7 12" id="KW-0472">Membrane</keyword>
<feature type="compositionally biased region" description="Basic and acidic residues" evidence="11">
    <location>
        <begin position="466"/>
        <end position="481"/>
    </location>
</feature>
<feature type="signal peptide" evidence="13">
    <location>
        <begin position="1"/>
        <end position="20"/>
    </location>
</feature>
<keyword evidence="4 12" id="KW-0812">Transmembrane</keyword>
<dbReference type="AlphaFoldDB" id="A0AAY4EW61"/>
<dbReference type="PANTHER" id="PTHR15923">
    <property type="entry name" value="TRANSMEMBRANE AND IMMUNOGLOBULIN DOMAIN-CONTAINING PROTEIN"/>
    <property type="match status" value="1"/>
</dbReference>
<evidence type="ECO:0000256" key="1">
    <source>
        <dbReference type="ARBA" id="ARBA00004435"/>
    </source>
</evidence>
<evidence type="ECO:0000256" key="4">
    <source>
        <dbReference type="ARBA" id="ARBA00022692"/>
    </source>
</evidence>
<dbReference type="InterPro" id="IPR036179">
    <property type="entry name" value="Ig-like_dom_sf"/>
</dbReference>
<accession>A0AAY4EW61</accession>
<evidence type="ECO:0000256" key="10">
    <source>
        <dbReference type="ARBA" id="ARBA00046288"/>
    </source>
</evidence>
<feature type="compositionally biased region" description="Basic and acidic residues" evidence="11">
    <location>
        <begin position="419"/>
        <end position="437"/>
    </location>
</feature>
<reference evidence="15 16" key="1">
    <citation type="submission" date="2020-06" db="EMBL/GenBank/DDBJ databases">
        <authorList>
            <consortium name="Wellcome Sanger Institute Data Sharing"/>
        </authorList>
    </citation>
    <scope>NUCLEOTIDE SEQUENCE [LARGE SCALE GENOMIC DNA]</scope>
</reference>
<dbReference type="GeneTree" id="ENSGT00950000183058"/>
<gene>
    <name evidence="15" type="primary">ildr1a</name>
</gene>
<dbReference type="InterPro" id="IPR051874">
    <property type="entry name" value="Ig-like_domain-LISCH7"/>
</dbReference>
<keyword evidence="9" id="KW-0393">Immunoglobulin domain</keyword>
<keyword evidence="6 12" id="KW-1133">Transmembrane helix</keyword>
<feature type="compositionally biased region" description="Pro residues" evidence="11">
    <location>
        <begin position="317"/>
        <end position="335"/>
    </location>
</feature>
<dbReference type="Ensembl" id="ENSDCDT00010072722.1">
    <property type="protein sequence ID" value="ENSDCDP00010061940.1"/>
    <property type="gene ID" value="ENSDCDG00010034097.1"/>
</dbReference>
<evidence type="ECO:0000256" key="6">
    <source>
        <dbReference type="ARBA" id="ARBA00022989"/>
    </source>
</evidence>
<dbReference type="PROSITE" id="PS50835">
    <property type="entry name" value="IG_LIKE"/>
    <property type="match status" value="1"/>
</dbReference>
<keyword evidence="8" id="KW-1015">Disulfide bond</keyword>
<dbReference type="Proteomes" id="UP000694580">
    <property type="component" value="Chromosome 15"/>
</dbReference>
<comment type="subcellular location">
    <subcellularLocation>
        <location evidence="1">Cell junction</location>
        <location evidence="1">Tight junction</location>
    </subcellularLocation>
    <subcellularLocation>
        <location evidence="10">Endomembrane system</location>
        <topology evidence="10">Single-pass type I membrane protein</topology>
    </subcellularLocation>
</comment>
<reference evidence="15" key="3">
    <citation type="submission" date="2025-09" db="UniProtKB">
        <authorList>
            <consortium name="Ensembl"/>
        </authorList>
    </citation>
    <scope>IDENTIFICATION</scope>
</reference>
<keyword evidence="16" id="KW-1185">Reference proteome</keyword>
<evidence type="ECO:0000259" key="14">
    <source>
        <dbReference type="PROSITE" id="PS50835"/>
    </source>
</evidence>
<evidence type="ECO:0000256" key="8">
    <source>
        <dbReference type="ARBA" id="ARBA00023157"/>
    </source>
</evidence>
<evidence type="ECO:0000313" key="15">
    <source>
        <dbReference type="Ensembl" id="ENSDCDP00010061940.1"/>
    </source>
</evidence>
<dbReference type="GO" id="GO:0005923">
    <property type="term" value="C:bicellular tight junction"/>
    <property type="evidence" value="ECO:0007669"/>
    <property type="project" value="UniProtKB-SubCell"/>
</dbReference>
<feature type="transmembrane region" description="Helical" evidence="12">
    <location>
        <begin position="162"/>
        <end position="184"/>
    </location>
</feature>
<feature type="chain" id="PRO_5044186057" description="Ig-like domain-containing protein" evidence="13">
    <location>
        <begin position="21"/>
        <end position="503"/>
    </location>
</feature>
<dbReference type="InterPro" id="IPR008664">
    <property type="entry name" value="LISCH7"/>
</dbReference>
<evidence type="ECO:0000256" key="7">
    <source>
        <dbReference type="ARBA" id="ARBA00023136"/>
    </source>
</evidence>
<protein>
    <recommendedName>
        <fullName evidence="14">Ig-like domain-containing protein</fullName>
    </recommendedName>
</protein>
<dbReference type="SUPFAM" id="SSF48726">
    <property type="entry name" value="Immunoglobulin"/>
    <property type="match status" value="1"/>
</dbReference>
<dbReference type="InterPro" id="IPR013783">
    <property type="entry name" value="Ig-like_fold"/>
</dbReference>
<sequence>MERLVLPALLFCFLSTELLAVQVIVPETERRTLLFASVTLRCDYSTSANLQDVLVTWRYKSFCMDPVLQYFSTAYQAALQMGQDPTDDCPDRQRTLRTVAQKKGTQEAVLGYEYQGRHITIQNKADLAITEVMWWDNGMYFCSIDAPGDTTGDSDKEVKLIVYNWLTVLLIILGGLLLIILLGVCCCQCCPQKCCCYVRCPCCPKQCCCPEQAVMQYRMIKEAQKAMSPWMNGGQQIYAPLSTHSSIQMNPMLYPGSASGKGPMTPIPLPPPHPGIVNMPPSFHGNGSIAGGSGPGTNQMLDFLENQVRGMDMTSPMLPPQQPIPLQAMPPPPQQMPRNVPFSAGPPSMLSALDDPPRRPPPGGNRRGPPRSSGSSSYGDPRHDERSRYPMARSYSQEDVLDNHRGGGSRGPGYRPRSRSRDDLLGESHRGPPRMDRNYPPPNGHRGSWSSANDEDSRRGGARGGRGGDWDKPPSYREYEPGQKPGKRNHQYSDQSSHNSIVI</sequence>
<feature type="domain" description="Ig-like" evidence="14">
    <location>
        <begin position="7"/>
        <end position="159"/>
    </location>
</feature>
<dbReference type="GO" id="GO:0070506">
    <property type="term" value="F:high-density lipoprotein particle receptor activity"/>
    <property type="evidence" value="ECO:0007669"/>
    <property type="project" value="TreeGrafter"/>
</dbReference>
<evidence type="ECO:0000256" key="11">
    <source>
        <dbReference type="SAM" id="MobiDB-lite"/>
    </source>
</evidence>
<dbReference type="GeneID" id="114764850"/>
<dbReference type="GO" id="GO:0005886">
    <property type="term" value="C:plasma membrane"/>
    <property type="evidence" value="ECO:0007669"/>
    <property type="project" value="TreeGrafter"/>
</dbReference>
<dbReference type="PANTHER" id="PTHR15923:SF3">
    <property type="entry name" value="IMMUNOGLOBULIN-LIKE DOMAIN-CONTAINING RECEPTOR 1"/>
    <property type="match status" value="1"/>
</dbReference>
<reference evidence="15" key="2">
    <citation type="submission" date="2025-08" db="UniProtKB">
        <authorList>
            <consortium name="Ensembl"/>
        </authorList>
    </citation>
    <scope>IDENTIFICATION</scope>
</reference>
<feature type="compositionally biased region" description="Low complexity" evidence="11">
    <location>
        <begin position="370"/>
        <end position="379"/>
    </location>
</feature>
<evidence type="ECO:0000256" key="12">
    <source>
        <dbReference type="SAM" id="Phobius"/>
    </source>
</evidence>
<dbReference type="RefSeq" id="XP_028810639.1">
    <property type="nucleotide sequence ID" value="XM_028954806.1"/>
</dbReference>
<feature type="region of interest" description="Disordered" evidence="11">
    <location>
        <begin position="311"/>
        <end position="503"/>
    </location>
</feature>
<name>A0AAY4EW61_9TELE</name>
<dbReference type="InterPro" id="IPR007110">
    <property type="entry name" value="Ig-like_dom"/>
</dbReference>
<organism evidence="15 16">
    <name type="scientific">Denticeps clupeoides</name>
    <name type="common">denticle herring</name>
    <dbReference type="NCBI Taxonomy" id="299321"/>
    <lineage>
        <taxon>Eukaryota</taxon>
        <taxon>Metazoa</taxon>
        <taxon>Chordata</taxon>
        <taxon>Craniata</taxon>
        <taxon>Vertebrata</taxon>
        <taxon>Euteleostomi</taxon>
        <taxon>Actinopterygii</taxon>
        <taxon>Neopterygii</taxon>
        <taxon>Teleostei</taxon>
        <taxon>Clupei</taxon>
        <taxon>Clupeiformes</taxon>
        <taxon>Denticipitoidei</taxon>
        <taxon>Denticipitidae</taxon>
        <taxon>Denticeps</taxon>
    </lineage>
</organism>
<feature type="compositionally biased region" description="Polar residues" evidence="11">
    <location>
        <begin position="492"/>
        <end position="503"/>
    </location>
</feature>
<evidence type="ECO:0000256" key="13">
    <source>
        <dbReference type="SAM" id="SignalP"/>
    </source>
</evidence>
<proteinExistence type="inferred from homology"/>
<dbReference type="GO" id="GO:0012505">
    <property type="term" value="C:endomembrane system"/>
    <property type="evidence" value="ECO:0007669"/>
    <property type="project" value="UniProtKB-SubCell"/>
</dbReference>
<keyword evidence="3" id="KW-0796">Tight junction</keyword>
<evidence type="ECO:0000256" key="9">
    <source>
        <dbReference type="ARBA" id="ARBA00023319"/>
    </source>
</evidence>
<evidence type="ECO:0000256" key="5">
    <source>
        <dbReference type="ARBA" id="ARBA00022949"/>
    </source>
</evidence>
<evidence type="ECO:0000256" key="2">
    <source>
        <dbReference type="ARBA" id="ARBA00009491"/>
    </source>
</evidence>
<keyword evidence="5" id="KW-0965">Cell junction</keyword>
<evidence type="ECO:0000313" key="16">
    <source>
        <dbReference type="Proteomes" id="UP000694580"/>
    </source>
</evidence>
<keyword evidence="13" id="KW-0732">Signal</keyword>
<comment type="similarity">
    <text evidence="2">Belongs to the immunoglobulin superfamily. LISCH7 family.</text>
</comment>